<evidence type="ECO:0000313" key="2">
    <source>
        <dbReference type="EMBL" id="EET08672.1"/>
    </source>
</evidence>
<evidence type="ECO:0000256" key="1">
    <source>
        <dbReference type="SAM" id="MobiDB-lite"/>
    </source>
</evidence>
<dbReference type="AlphaFoldDB" id="A0A0E1WGD1"/>
<gene>
    <name evidence="2" type="ORF">BURPS1710A_4096</name>
</gene>
<feature type="region of interest" description="Disordered" evidence="1">
    <location>
        <begin position="1"/>
        <end position="43"/>
    </location>
</feature>
<feature type="region of interest" description="Disordered" evidence="1">
    <location>
        <begin position="75"/>
        <end position="102"/>
    </location>
</feature>
<protein>
    <submittedName>
        <fullName evidence="2">Uncharacterized protein</fullName>
    </submittedName>
</protein>
<dbReference type="HOGENOM" id="CLU_1861439_0_0_4"/>
<feature type="compositionally biased region" description="Basic and acidic residues" evidence="1">
    <location>
        <begin position="80"/>
        <end position="95"/>
    </location>
</feature>
<accession>A0A0E1WGD1</accession>
<dbReference type="EMBL" id="CM000832">
    <property type="protein sequence ID" value="EET08672.1"/>
    <property type="molecule type" value="Genomic_DNA"/>
</dbReference>
<dbReference type="GeneID" id="93061677"/>
<reference evidence="2" key="1">
    <citation type="submission" date="2009-05" db="EMBL/GenBank/DDBJ databases">
        <authorList>
            <person name="Harkins D.M."/>
            <person name="DeShazer D."/>
            <person name="Woods D.E."/>
            <person name="Brinkac L.M."/>
            <person name="Brown K.A."/>
            <person name="Hung G.C."/>
            <person name="Tuanyok A."/>
            <person name="Zhang B."/>
            <person name="Nierman W.C."/>
        </authorList>
    </citation>
    <scope>NUCLEOTIDE SEQUENCE [LARGE SCALE GENOMIC DNA]</scope>
    <source>
        <strain evidence="2">1710a</strain>
    </source>
</reference>
<organism evidence="2">
    <name type="scientific">Burkholderia pseudomallei 1710a</name>
    <dbReference type="NCBI Taxonomy" id="320371"/>
    <lineage>
        <taxon>Bacteria</taxon>
        <taxon>Pseudomonadati</taxon>
        <taxon>Pseudomonadota</taxon>
        <taxon>Betaproteobacteria</taxon>
        <taxon>Burkholderiales</taxon>
        <taxon>Burkholderiaceae</taxon>
        <taxon>Burkholderia</taxon>
        <taxon>pseudomallei group</taxon>
    </lineage>
</organism>
<sequence length="159" mass="16608">MGSRALGQREARARHRRRRARVVPRIDDPVASPSSSPCAGGAPATPGGIRLPAHAFAIAFVAAAGVRRSAFARRANRRANGREARFSGTVAERDSGGSAPRGAVTFDDVSRIALAWRGVEEGMSYGTPALRVRGKLLARLRGDGDTLVVKGVGPASARG</sequence>
<dbReference type="Proteomes" id="UP000001812">
    <property type="component" value="Chromosome I"/>
</dbReference>
<name>A0A0E1WGD1_BURPE</name>
<proteinExistence type="predicted"/>
<feature type="compositionally biased region" description="Basic residues" evidence="1">
    <location>
        <begin position="12"/>
        <end position="22"/>
    </location>
</feature>
<feature type="compositionally biased region" description="Low complexity" evidence="1">
    <location>
        <begin position="31"/>
        <end position="43"/>
    </location>
</feature>
<dbReference type="RefSeq" id="WP_004527805.1">
    <property type="nucleotide sequence ID" value="NZ_CM000832.1"/>
</dbReference>